<organism evidence="2 3">
    <name type="scientific">Candidatus Sungbacteria bacterium RIFCSPLOWO2_01_FULL_47_10</name>
    <dbReference type="NCBI Taxonomy" id="1802276"/>
    <lineage>
        <taxon>Bacteria</taxon>
        <taxon>Candidatus Sungiibacteriota</taxon>
    </lineage>
</organism>
<evidence type="ECO:0000313" key="3">
    <source>
        <dbReference type="Proteomes" id="UP000177982"/>
    </source>
</evidence>
<evidence type="ECO:0000256" key="1">
    <source>
        <dbReference type="SAM" id="Coils"/>
    </source>
</evidence>
<dbReference type="EMBL" id="MHQO01000084">
    <property type="protein sequence ID" value="OHA04293.1"/>
    <property type="molecule type" value="Genomic_DNA"/>
</dbReference>
<dbReference type="AlphaFoldDB" id="A0A1G2KXV6"/>
<proteinExistence type="predicted"/>
<comment type="caution">
    <text evidence="2">The sequence shown here is derived from an EMBL/GenBank/DDBJ whole genome shotgun (WGS) entry which is preliminary data.</text>
</comment>
<dbReference type="Proteomes" id="UP000177982">
    <property type="component" value="Unassembled WGS sequence"/>
</dbReference>
<reference evidence="2 3" key="1">
    <citation type="journal article" date="2016" name="Nat. Commun.">
        <title>Thousands of microbial genomes shed light on interconnected biogeochemical processes in an aquifer system.</title>
        <authorList>
            <person name="Anantharaman K."/>
            <person name="Brown C.T."/>
            <person name="Hug L.A."/>
            <person name="Sharon I."/>
            <person name="Castelle C.J."/>
            <person name="Probst A.J."/>
            <person name="Thomas B.C."/>
            <person name="Singh A."/>
            <person name="Wilkins M.J."/>
            <person name="Karaoz U."/>
            <person name="Brodie E.L."/>
            <person name="Williams K.H."/>
            <person name="Hubbard S.S."/>
            <person name="Banfield J.F."/>
        </authorList>
    </citation>
    <scope>NUCLEOTIDE SEQUENCE [LARGE SCALE GENOMIC DNA]</scope>
</reference>
<evidence type="ECO:0000313" key="2">
    <source>
        <dbReference type="EMBL" id="OHA04293.1"/>
    </source>
</evidence>
<feature type="coiled-coil region" evidence="1">
    <location>
        <begin position="1"/>
        <end position="28"/>
    </location>
</feature>
<sequence length="135" mass="15574">MKESSDILESLRVDQEKLKKELAELRAFHQDAWNKYGSELCAGEMREKEKELERRILLLVQMAHWVEGSRVDETLLCVVLSKIKRVIDDKESLLVYIRESLEADKTRKVMYEEIASLAGIEVNSKDEHASPVNNG</sequence>
<name>A0A1G2KXV6_9BACT</name>
<accession>A0A1G2KXV6</accession>
<gene>
    <name evidence="2" type="ORF">A2934_02075</name>
</gene>
<keyword evidence="1" id="KW-0175">Coiled coil</keyword>
<protein>
    <submittedName>
        <fullName evidence="2">Uncharacterized protein</fullName>
    </submittedName>
</protein>